<proteinExistence type="predicted"/>
<feature type="signal peptide" evidence="3">
    <location>
        <begin position="1"/>
        <end position="20"/>
    </location>
</feature>
<evidence type="ECO:0008006" key="6">
    <source>
        <dbReference type="Google" id="ProtNLM"/>
    </source>
</evidence>
<reference evidence="4 5" key="1">
    <citation type="submission" date="2024-06" db="EMBL/GenBank/DDBJ databases">
        <title>The Natural Products Discovery Center: Release of the First 8490 Sequenced Strains for Exploring Actinobacteria Biosynthetic Diversity.</title>
        <authorList>
            <person name="Kalkreuter E."/>
            <person name="Kautsar S.A."/>
            <person name="Yang D."/>
            <person name="Bader C.D."/>
            <person name="Teijaro C.N."/>
            <person name="Fluegel L."/>
            <person name="Davis C.M."/>
            <person name="Simpson J.R."/>
            <person name="Lauterbach L."/>
            <person name="Steele A.D."/>
            <person name="Gui C."/>
            <person name="Meng S."/>
            <person name="Li G."/>
            <person name="Viehrig K."/>
            <person name="Ye F."/>
            <person name="Su P."/>
            <person name="Kiefer A.F."/>
            <person name="Nichols A."/>
            <person name="Cepeda A.J."/>
            <person name="Yan W."/>
            <person name="Fan B."/>
            <person name="Jiang Y."/>
            <person name="Adhikari A."/>
            <person name="Zheng C.-J."/>
            <person name="Schuster L."/>
            <person name="Cowan T.M."/>
            <person name="Smanski M.J."/>
            <person name="Chevrette M.G."/>
            <person name="De Carvalho L.P.S."/>
            <person name="Shen B."/>
        </authorList>
    </citation>
    <scope>NUCLEOTIDE SEQUENCE [LARGE SCALE GENOMIC DNA]</scope>
    <source>
        <strain evidence="4 5">NPDC052347</strain>
    </source>
</reference>
<name>A0ABV3K6C3_STRON</name>
<evidence type="ECO:0000256" key="1">
    <source>
        <dbReference type="SAM" id="MobiDB-lite"/>
    </source>
</evidence>
<feature type="chain" id="PRO_5047537265" description="DUF4198 domain-containing protein" evidence="3">
    <location>
        <begin position="21"/>
        <end position="278"/>
    </location>
</feature>
<evidence type="ECO:0000313" key="5">
    <source>
        <dbReference type="Proteomes" id="UP001552594"/>
    </source>
</evidence>
<evidence type="ECO:0000313" key="4">
    <source>
        <dbReference type="EMBL" id="MEV5510222.1"/>
    </source>
</evidence>
<evidence type="ECO:0000256" key="3">
    <source>
        <dbReference type="SAM" id="SignalP"/>
    </source>
</evidence>
<keyword evidence="3" id="KW-0732">Signal</keyword>
<feature type="region of interest" description="Disordered" evidence="1">
    <location>
        <begin position="68"/>
        <end position="89"/>
    </location>
</feature>
<organism evidence="4 5">
    <name type="scientific">Streptomyces orinoci</name>
    <name type="common">Streptoverticillium orinoci</name>
    <dbReference type="NCBI Taxonomy" id="67339"/>
    <lineage>
        <taxon>Bacteria</taxon>
        <taxon>Bacillati</taxon>
        <taxon>Actinomycetota</taxon>
        <taxon>Actinomycetes</taxon>
        <taxon>Kitasatosporales</taxon>
        <taxon>Streptomycetaceae</taxon>
        <taxon>Streptomyces</taxon>
    </lineage>
</organism>
<keyword evidence="2" id="KW-1133">Transmembrane helix</keyword>
<dbReference type="EMBL" id="JBFAUK010000029">
    <property type="protein sequence ID" value="MEV5510222.1"/>
    <property type="molecule type" value="Genomic_DNA"/>
</dbReference>
<evidence type="ECO:0000256" key="2">
    <source>
        <dbReference type="SAM" id="Phobius"/>
    </source>
</evidence>
<dbReference type="Proteomes" id="UP001552594">
    <property type="component" value="Unassembled WGS sequence"/>
</dbReference>
<feature type="transmembrane region" description="Helical" evidence="2">
    <location>
        <begin position="246"/>
        <end position="267"/>
    </location>
</feature>
<sequence>MGVCLIVGLFGLTAVASPAAATDAPRLTYFGSLPKLDVGGEVAFNAWNVPTGAEKVIVTSPALTEPVPLSPMEKGSTTFVQTDRPGRPPYAIRDDVSPGTYPVTAASQGHTIATARLTVVARGMAAVDRFVIHPKSAGPCSNIPAPVRPGSSVKVLIADRRLGLDDDTLTIESPVFKHPLTVKKGADDPGCKGDDGATVYGGHATLAQDIPAGQYPMTVVGRHRRQGITQQVTLAGKPVSQHEHPWLIGAAIATGVITLAAVGGFIVRHKRRAADTSS</sequence>
<keyword evidence="5" id="KW-1185">Reference proteome</keyword>
<gene>
    <name evidence="4" type="ORF">AB0L16_27995</name>
</gene>
<dbReference type="RefSeq" id="WP_153068585.1">
    <property type="nucleotide sequence ID" value="NZ_JBFAUK010000029.1"/>
</dbReference>
<accession>A0ABV3K6C3</accession>
<keyword evidence="2" id="KW-0472">Membrane</keyword>
<comment type="caution">
    <text evidence="4">The sequence shown here is derived from an EMBL/GenBank/DDBJ whole genome shotgun (WGS) entry which is preliminary data.</text>
</comment>
<protein>
    <recommendedName>
        <fullName evidence="6">DUF4198 domain-containing protein</fullName>
    </recommendedName>
</protein>
<keyword evidence="2" id="KW-0812">Transmembrane</keyword>